<dbReference type="NCBIfam" id="TIGR00229">
    <property type="entry name" value="sensory_box"/>
    <property type="match status" value="2"/>
</dbReference>
<dbReference type="PROSITE" id="PS50887">
    <property type="entry name" value="GGDEF"/>
    <property type="match status" value="1"/>
</dbReference>
<gene>
    <name evidence="9" type="primary">dosP_2</name>
    <name evidence="9" type="ORF">PFLmoz3_05110</name>
</gene>
<comment type="caution">
    <text evidence="9">The sequence shown here is derived from an EMBL/GenBank/DDBJ whole genome shotgun (WGS) entry which is preliminary data.</text>
</comment>
<dbReference type="InterPro" id="IPR029016">
    <property type="entry name" value="GAF-like_dom_sf"/>
</dbReference>
<dbReference type="RefSeq" id="WP_081095842.1">
    <property type="nucleotide sequence ID" value="NZ_LCYA01000138.1"/>
</dbReference>
<dbReference type="PROSITE" id="PS50883">
    <property type="entry name" value="EAL"/>
    <property type="match status" value="1"/>
</dbReference>
<dbReference type="CDD" id="cd01949">
    <property type="entry name" value="GGDEF"/>
    <property type="match status" value="1"/>
</dbReference>
<evidence type="ECO:0000256" key="1">
    <source>
        <dbReference type="ARBA" id="ARBA00001946"/>
    </source>
</evidence>
<dbReference type="Gene3D" id="3.20.20.450">
    <property type="entry name" value="EAL domain"/>
    <property type="match status" value="1"/>
</dbReference>
<accession>A0A120G657</accession>
<name>A0A120G657_PSEFL</name>
<dbReference type="SMART" id="SM00091">
    <property type="entry name" value="PAS"/>
    <property type="match status" value="2"/>
</dbReference>
<feature type="domain" description="EAL" evidence="7">
    <location>
        <begin position="591"/>
        <end position="845"/>
    </location>
</feature>
<dbReference type="EC" id="3.1.4.52" evidence="3"/>
<dbReference type="PANTHER" id="PTHR44757">
    <property type="entry name" value="DIGUANYLATE CYCLASE DGCP"/>
    <property type="match status" value="1"/>
</dbReference>
<comment type="catalytic activity">
    <reaction evidence="5">
        <text>3',3'-c-di-GMP + H2O = 5'-phosphoguanylyl(3'-&gt;5')guanosine + H(+)</text>
        <dbReference type="Rhea" id="RHEA:24902"/>
        <dbReference type="ChEBI" id="CHEBI:15377"/>
        <dbReference type="ChEBI" id="CHEBI:15378"/>
        <dbReference type="ChEBI" id="CHEBI:58754"/>
        <dbReference type="ChEBI" id="CHEBI:58805"/>
        <dbReference type="EC" id="3.1.4.52"/>
    </reaction>
    <physiologicalReaction direction="left-to-right" evidence="5">
        <dbReference type="Rhea" id="RHEA:24903"/>
    </physiologicalReaction>
</comment>
<dbReference type="InterPro" id="IPR001633">
    <property type="entry name" value="EAL_dom"/>
</dbReference>
<dbReference type="Gene3D" id="3.30.450.20">
    <property type="entry name" value="PAS domain"/>
    <property type="match status" value="2"/>
</dbReference>
<dbReference type="SUPFAM" id="SSF55073">
    <property type="entry name" value="Nucleotide cyclase"/>
    <property type="match status" value="1"/>
</dbReference>
<feature type="domain" description="PAS" evidence="6">
    <location>
        <begin position="7"/>
        <end position="60"/>
    </location>
</feature>
<dbReference type="CDD" id="cd00130">
    <property type="entry name" value="PAS"/>
    <property type="match status" value="2"/>
</dbReference>
<comment type="cofactor">
    <cofactor evidence="1">
        <name>Mg(2+)</name>
        <dbReference type="ChEBI" id="CHEBI:18420"/>
    </cofactor>
</comment>
<dbReference type="Proteomes" id="UP000061348">
    <property type="component" value="Unassembled WGS sequence"/>
</dbReference>
<dbReference type="InterPro" id="IPR000160">
    <property type="entry name" value="GGDEF_dom"/>
</dbReference>
<dbReference type="PATRIC" id="fig|294.194.peg.5664"/>
<evidence type="ECO:0000256" key="4">
    <source>
        <dbReference type="ARBA" id="ARBA00022636"/>
    </source>
</evidence>
<proteinExistence type="predicted"/>
<dbReference type="Pfam" id="PF00989">
    <property type="entry name" value="PAS"/>
    <property type="match status" value="1"/>
</dbReference>
<dbReference type="FunFam" id="3.20.20.450:FF:000001">
    <property type="entry name" value="Cyclic di-GMP phosphodiesterase yahA"/>
    <property type="match status" value="1"/>
</dbReference>
<dbReference type="EMBL" id="LCYA01000138">
    <property type="protein sequence ID" value="KWV85166.1"/>
    <property type="molecule type" value="Genomic_DNA"/>
</dbReference>
<dbReference type="InterPro" id="IPR035919">
    <property type="entry name" value="EAL_sf"/>
</dbReference>
<evidence type="ECO:0000313" key="9">
    <source>
        <dbReference type="EMBL" id="KWV85166.1"/>
    </source>
</evidence>
<comment type="subcellular location">
    <subcellularLocation>
        <location evidence="2">Cell inner membrane</location>
    </subcellularLocation>
</comment>
<dbReference type="PROSITE" id="PS50112">
    <property type="entry name" value="PAS"/>
    <property type="match status" value="2"/>
</dbReference>
<dbReference type="SUPFAM" id="SSF141868">
    <property type="entry name" value="EAL domain-like"/>
    <property type="match status" value="1"/>
</dbReference>
<dbReference type="SMART" id="SM00267">
    <property type="entry name" value="GGDEF"/>
    <property type="match status" value="1"/>
</dbReference>
<evidence type="ECO:0000259" key="8">
    <source>
        <dbReference type="PROSITE" id="PS50887"/>
    </source>
</evidence>
<dbReference type="Pfam" id="PF13426">
    <property type="entry name" value="PAS_9"/>
    <property type="match status" value="1"/>
</dbReference>
<dbReference type="InterPro" id="IPR003018">
    <property type="entry name" value="GAF"/>
</dbReference>
<dbReference type="NCBIfam" id="TIGR00254">
    <property type="entry name" value="GGDEF"/>
    <property type="match status" value="1"/>
</dbReference>
<dbReference type="InterPro" id="IPR013767">
    <property type="entry name" value="PAS_fold"/>
</dbReference>
<reference evidence="9 10" key="1">
    <citation type="submission" date="2015-05" db="EMBL/GenBank/DDBJ databases">
        <title>A genomic and transcriptomic approach to investigate the blue pigment phenotype in Pseudomonas fluorescens.</title>
        <authorList>
            <person name="Andreani N.A."/>
            <person name="Cardazzo B."/>
        </authorList>
    </citation>
    <scope>NUCLEOTIDE SEQUENCE [LARGE SCALE GENOMIC DNA]</scope>
    <source>
        <strain evidence="9 10">Ps_22</strain>
    </source>
</reference>
<evidence type="ECO:0000256" key="2">
    <source>
        <dbReference type="ARBA" id="ARBA00004533"/>
    </source>
</evidence>
<dbReference type="GO" id="GO:0071111">
    <property type="term" value="F:cyclic-guanylate-specific phosphodiesterase activity"/>
    <property type="evidence" value="ECO:0007669"/>
    <property type="project" value="UniProtKB-EC"/>
</dbReference>
<evidence type="ECO:0000259" key="6">
    <source>
        <dbReference type="PROSITE" id="PS50112"/>
    </source>
</evidence>
<dbReference type="InterPro" id="IPR012226">
    <property type="entry name" value="Diguanyl_cyclase/Pdiesterase"/>
</dbReference>
<dbReference type="InterPro" id="IPR000014">
    <property type="entry name" value="PAS"/>
</dbReference>
<dbReference type="Pfam" id="PF00990">
    <property type="entry name" value="GGDEF"/>
    <property type="match status" value="1"/>
</dbReference>
<dbReference type="GO" id="GO:0005886">
    <property type="term" value="C:plasma membrane"/>
    <property type="evidence" value="ECO:0007669"/>
    <property type="project" value="UniProtKB-SubCell"/>
</dbReference>
<feature type="domain" description="GGDEF" evidence="8">
    <location>
        <begin position="450"/>
        <end position="582"/>
    </location>
</feature>
<keyword evidence="9" id="KW-0378">Hydrolase</keyword>
<dbReference type="Pfam" id="PF00563">
    <property type="entry name" value="EAL"/>
    <property type="match status" value="1"/>
</dbReference>
<dbReference type="GO" id="GO:0071732">
    <property type="term" value="P:cellular response to nitric oxide"/>
    <property type="evidence" value="ECO:0007669"/>
    <property type="project" value="UniProtKB-ARBA"/>
</dbReference>
<evidence type="ECO:0000256" key="5">
    <source>
        <dbReference type="ARBA" id="ARBA00051114"/>
    </source>
</evidence>
<dbReference type="Gene3D" id="3.30.450.40">
    <property type="match status" value="1"/>
</dbReference>
<evidence type="ECO:0000256" key="3">
    <source>
        <dbReference type="ARBA" id="ARBA00012282"/>
    </source>
</evidence>
<dbReference type="PANTHER" id="PTHR44757:SF2">
    <property type="entry name" value="BIOFILM ARCHITECTURE MAINTENANCE PROTEIN MBAA"/>
    <property type="match status" value="1"/>
</dbReference>
<dbReference type="AlphaFoldDB" id="A0A120G657"/>
<dbReference type="FunFam" id="3.30.70.270:FF:000001">
    <property type="entry name" value="Diguanylate cyclase domain protein"/>
    <property type="match status" value="1"/>
</dbReference>
<evidence type="ECO:0000259" key="7">
    <source>
        <dbReference type="PROSITE" id="PS50883"/>
    </source>
</evidence>
<evidence type="ECO:0000313" key="10">
    <source>
        <dbReference type="Proteomes" id="UP000061348"/>
    </source>
</evidence>
<protein>
    <recommendedName>
        <fullName evidence="3">cyclic-guanylate-specific phosphodiesterase</fullName>
        <ecNumber evidence="3">3.1.4.52</ecNumber>
    </recommendedName>
</protein>
<feature type="domain" description="PAS" evidence="6">
    <location>
        <begin position="131"/>
        <end position="201"/>
    </location>
</feature>
<dbReference type="Gene3D" id="3.30.70.270">
    <property type="match status" value="1"/>
</dbReference>
<dbReference type="SUPFAM" id="SSF55781">
    <property type="entry name" value="GAF domain-like"/>
    <property type="match status" value="1"/>
</dbReference>
<dbReference type="CDD" id="cd01948">
    <property type="entry name" value="EAL"/>
    <property type="match status" value="1"/>
</dbReference>
<dbReference type="InterPro" id="IPR052155">
    <property type="entry name" value="Biofilm_reg_signaling"/>
</dbReference>
<dbReference type="SMART" id="SM00052">
    <property type="entry name" value="EAL"/>
    <property type="match status" value="1"/>
</dbReference>
<dbReference type="InterPro" id="IPR029787">
    <property type="entry name" value="Nucleotide_cyclase"/>
</dbReference>
<dbReference type="PIRSF" id="PIRSF005925">
    <property type="entry name" value="Dos"/>
    <property type="match status" value="1"/>
</dbReference>
<dbReference type="Pfam" id="PF13185">
    <property type="entry name" value="GAF_2"/>
    <property type="match status" value="1"/>
</dbReference>
<dbReference type="SUPFAM" id="SSF55785">
    <property type="entry name" value="PYP-like sensor domain (PAS domain)"/>
    <property type="match status" value="2"/>
</dbReference>
<keyword evidence="4" id="KW-0973">c-di-GMP</keyword>
<organism evidence="9 10">
    <name type="scientific">Pseudomonas fluorescens</name>
    <dbReference type="NCBI Taxonomy" id="294"/>
    <lineage>
        <taxon>Bacteria</taxon>
        <taxon>Pseudomonadati</taxon>
        <taxon>Pseudomonadota</taxon>
        <taxon>Gammaproteobacteria</taxon>
        <taxon>Pseudomonadales</taxon>
        <taxon>Pseudomonadaceae</taxon>
        <taxon>Pseudomonas</taxon>
    </lineage>
</organism>
<dbReference type="InterPro" id="IPR043128">
    <property type="entry name" value="Rev_trsase/Diguanyl_cyclase"/>
</dbReference>
<dbReference type="InterPro" id="IPR035965">
    <property type="entry name" value="PAS-like_dom_sf"/>
</dbReference>
<sequence length="847" mass="94050">MPITQNLSDIFIQTLEQAVDGVVVIDTKNCVVLFNLAAEKLWGFDRSEVIGQNVKMLVPEAIRNKHDDYVDSNRRTGVNKIVGTTRDVPIHRKDGSQRWGAMSISRVESEGQVLFTAFVKDVTVHRKEQKRIKLLSLVADQTENAIVITDNSWKIVYVNRGFERIFGYAFSDVEGLRPAALLTPQLSESNVSAIHERLSRGLSLRTEELTLIKNGERIWSNIAISPILSGTGELTNTVTVLADVTSLKIHEVLQFCILDAMVREMPLEAVMDLVCSEVERIAPEVKASVIQVDEDGCMHLLSAPSLPATYAKIIEGMSISDCIGSSSTAAFLGESVVTSDIETDSTWAVIRDDFLPLGINSCWSTPIKGARGVSIGVLVFYYDEKRIPSPLHQQMVDVITPLCALAMEREANQENIRKLAFYDSLTELPNRSLLHAKADHALIEAKRTKTSLAVLFIDLDRFKQVNDSLGHPAGDELLKVIAERLHSNRRSTDIVGRLSGDEFVVVLPNCSSDCVIEIVEEIKLSISKPCQIAGSSISPSASIGISIYPQDGHDMGTLIHRADMAMYQAKGVGRGRFSFFSYELNQLAQERQALESALRHAIDNGELRLNYQPQVNMDDGKLYGVEALARWTHSKFGEVSPARFIPLAEECGLIGELGNWAVQEACRQLAVWRRKGLKIPSVSVNLSPSNFHNLDLTGMIMRTLDQHNLIAADLTLELTESVLLDTNPSTMKVLHEVHSQGVKLAMDDFGTGYSSLSYLRKLPIQELKLDRSFVMDLEADETSRALSDAVLRIGDSLRLKVVAEGVEEQGQYKILKEQGYHVAQGYLLSKPFNPQDLEVWMDKYRGC</sequence>